<proteinExistence type="predicted"/>
<dbReference type="AlphaFoldDB" id="A0A7Y2JVT3"/>
<reference evidence="1 2" key="1">
    <citation type="submission" date="2020-04" db="EMBL/GenBank/DDBJ databases">
        <title>Massilia sp. nov., a cold adapted bacteria isolated from Arctic soil.</title>
        <authorList>
            <person name="Son J."/>
            <person name="Ka J.-O."/>
        </authorList>
    </citation>
    <scope>NUCLEOTIDE SEQUENCE [LARGE SCALE GENOMIC DNA]</scope>
    <source>
        <strain evidence="1 2">ML15P13</strain>
    </source>
</reference>
<dbReference type="Proteomes" id="UP000533905">
    <property type="component" value="Unassembled WGS sequence"/>
</dbReference>
<dbReference type="EMBL" id="JABAIV010000001">
    <property type="protein sequence ID" value="NNG21831.1"/>
    <property type="molecule type" value="Genomic_DNA"/>
</dbReference>
<keyword evidence="2" id="KW-1185">Reference proteome</keyword>
<dbReference type="RefSeq" id="WP_171080663.1">
    <property type="nucleotide sequence ID" value="NZ_JABAIV010000001.1"/>
</dbReference>
<dbReference type="PROSITE" id="PS51257">
    <property type="entry name" value="PROKAR_LIPOPROTEIN"/>
    <property type="match status" value="1"/>
</dbReference>
<comment type="caution">
    <text evidence="1">The sequence shown here is derived from an EMBL/GenBank/DDBJ whole genome shotgun (WGS) entry which is preliminary data.</text>
</comment>
<protein>
    <submittedName>
        <fullName evidence="1">Uncharacterized protein</fullName>
    </submittedName>
</protein>
<name>A0A7Y2JVT3_9BURK</name>
<accession>A0A7Y2JVT3</accession>
<gene>
    <name evidence="1" type="ORF">HGB41_02260</name>
</gene>
<organism evidence="1 2">
    <name type="scientific">Telluria aromaticivorans</name>
    <dbReference type="NCBI Taxonomy" id="2725995"/>
    <lineage>
        <taxon>Bacteria</taxon>
        <taxon>Pseudomonadati</taxon>
        <taxon>Pseudomonadota</taxon>
        <taxon>Betaproteobacteria</taxon>
        <taxon>Burkholderiales</taxon>
        <taxon>Oxalobacteraceae</taxon>
        <taxon>Telluria group</taxon>
        <taxon>Telluria</taxon>
    </lineage>
</organism>
<sequence length="173" mass="17830">MVNKPARQRAHTCLVLGLALALGGCHIGRGVVAMAQSTSAFTACTPDPRIACEPGSEALAAQVAAQLPAALATIEKAQFSRFVAPVRVQTYASAESFSRHSSAGPGAAGVVIFGVAHLSPVALRHPDGVGKILAHEMSHLHLAQLTRNLVDGAPACLVLGRPGHLGLKRRRAG</sequence>
<evidence type="ECO:0000313" key="2">
    <source>
        <dbReference type="Proteomes" id="UP000533905"/>
    </source>
</evidence>
<evidence type="ECO:0000313" key="1">
    <source>
        <dbReference type="EMBL" id="NNG21831.1"/>
    </source>
</evidence>